<dbReference type="Proteomes" id="UP000184543">
    <property type="component" value="Unassembled WGS sequence"/>
</dbReference>
<feature type="transmembrane region" description="Helical" evidence="2">
    <location>
        <begin position="178"/>
        <end position="197"/>
    </location>
</feature>
<dbReference type="STRING" id="192903.SAMN04488513_11188"/>
<dbReference type="CDD" id="cd07341">
    <property type="entry name" value="M56_BlaR1_MecR1_like"/>
    <property type="match status" value="1"/>
</dbReference>
<keyword evidence="2" id="KW-1133">Transmembrane helix</keyword>
<feature type="transmembrane region" description="Helical" evidence="2">
    <location>
        <begin position="268"/>
        <end position="286"/>
    </location>
</feature>
<feature type="region of interest" description="Disordered" evidence="1">
    <location>
        <begin position="705"/>
        <end position="728"/>
    </location>
</feature>
<keyword evidence="5" id="KW-1185">Reference proteome</keyword>
<feature type="transmembrane region" description="Helical" evidence="2">
    <location>
        <begin position="34"/>
        <end position="55"/>
    </location>
</feature>
<evidence type="ECO:0000259" key="3">
    <source>
        <dbReference type="Pfam" id="PF05569"/>
    </source>
</evidence>
<dbReference type="AlphaFoldDB" id="A0A1M6N061"/>
<feature type="domain" description="Peptidase M56" evidence="3">
    <location>
        <begin position="147"/>
        <end position="258"/>
    </location>
</feature>
<name>A0A1M6N061_9FLAO</name>
<accession>A0A1M6N061</accession>
<sequence length="728" mass="82464">MWVFLLKSTACLAIFMAFYKLLLENEPMHGFKRVYLIGALLLSLVIPSIVFVEYIEVAPPVVQVENLETPPQQMVVATADEPADLDGTYILAFVYLLGLSVLLFRFSKNLRRIVIDIRNNPKLRVHSLVKVLLPNGTVPHTFFNYIFLNKRKFESSEIPEEVLLHEAAHAKQKHSLDILFVELAQILFWFNPLVYVLKNWIKLNHEFLADQAVIKSGTPTHQYQNTLLAFASSTNPKDNQSSLANAINYSSIKKRFTVMKKSTSQKSVILRSFAALPLIAMLILGFSEQVTLPKEPAPLQITQNGATDGELERYDKLARKYNAQPVEKRLIPLKDLKVLETLYRKMSESQKENARPFPECHLQKTVQEIEIGVNKNGLLLIDAQLLEVDELPEYLKQLNTPKTYEEREKKLRVLITADAKAPQEVLEKIDAIVSEFGAAMVNIIEHKAYPQQASLTPKEFKEYNKLAGKYNAMIAKGKNLRIRQSDVERMQYLYEGMDAEQRKNAEPFPELPEPPAPPVPPTPPEEAIELEEDMDFTIAIDEKAVADIVEHQEIYDAVGSVPVHKIIVSTKNKDHVIELSPSTKAAIKKKILVMAPPLTAEEATEIAEDIEYSITIDEKAVEELIEAKEIYDEVQVVEHIDRPHGEAVVVRKSFTVKPVSPPQPKSPVEHVREMAQKNALFYYKGKKISSKKAIEILEKSKSVNIDSRSTKGKRPVVKLSTEPIEIDD</sequence>
<dbReference type="InterPro" id="IPR052173">
    <property type="entry name" value="Beta-lactam_resp_regulator"/>
</dbReference>
<dbReference type="RefSeq" id="WP_072995374.1">
    <property type="nucleotide sequence ID" value="NZ_FQYU01000011.1"/>
</dbReference>
<feature type="transmembrane region" description="Helical" evidence="2">
    <location>
        <begin position="127"/>
        <end position="147"/>
    </location>
</feature>
<keyword evidence="2" id="KW-0472">Membrane</keyword>
<evidence type="ECO:0000256" key="1">
    <source>
        <dbReference type="SAM" id="MobiDB-lite"/>
    </source>
</evidence>
<protein>
    <submittedName>
        <fullName evidence="4">Signal transducer regulating beta-lactamase production, contains metallopeptidase domain</fullName>
    </submittedName>
</protein>
<evidence type="ECO:0000256" key="2">
    <source>
        <dbReference type="SAM" id="Phobius"/>
    </source>
</evidence>
<feature type="transmembrane region" description="Helical" evidence="2">
    <location>
        <begin position="88"/>
        <end position="106"/>
    </location>
</feature>
<dbReference type="PANTHER" id="PTHR34978:SF3">
    <property type="entry name" value="SLR0241 PROTEIN"/>
    <property type="match status" value="1"/>
</dbReference>
<keyword evidence="2" id="KW-0812">Transmembrane</keyword>
<organism evidence="4 5">
    <name type="scientific">Pseudozobellia thermophila</name>
    <dbReference type="NCBI Taxonomy" id="192903"/>
    <lineage>
        <taxon>Bacteria</taxon>
        <taxon>Pseudomonadati</taxon>
        <taxon>Bacteroidota</taxon>
        <taxon>Flavobacteriia</taxon>
        <taxon>Flavobacteriales</taxon>
        <taxon>Flavobacteriaceae</taxon>
        <taxon>Pseudozobellia</taxon>
    </lineage>
</organism>
<dbReference type="OrthoDB" id="1522859at2"/>
<dbReference type="InterPro" id="IPR008756">
    <property type="entry name" value="Peptidase_M56"/>
</dbReference>
<reference evidence="5" key="1">
    <citation type="submission" date="2016-11" db="EMBL/GenBank/DDBJ databases">
        <authorList>
            <person name="Varghese N."/>
            <person name="Submissions S."/>
        </authorList>
    </citation>
    <scope>NUCLEOTIDE SEQUENCE [LARGE SCALE GENOMIC DNA]</scope>
    <source>
        <strain evidence="5">DSM 19858</strain>
    </source>
</reference>
<feature type="compositionally biased region" description="Pro residues" evidence="1">
    <location>
        <begin position="509"/>
        <end position="524"/>
    </location>
</feature>
<dbReference type="Pfam" id="PF05569">
    <property type="entry name" value="Peptidase_M56"/>
    <property type="match status" value="1"/>
</dbReference>
<dbReference type="EMBL" id="FQYU01000011">
    <property type="protein sequence ID" value="SHJ89064.1"/>
    <property type="molecule type" value="Genomic_DNA"/>
</dbReference>
<dbReference type="PANTHER" id="PTHR34978">
    <property type="entry name" value="POSSIBLE SENSOR-TRANSDUCER PROTEIN BLAR"/>
    <property type="match status" value="1"/>
</dbReference>
<proteinExistence type="predicted"/>
<feature type="transmembrane region" description="Helical" evidence="2">
    <location>
        <begin position="6"/>
        <end position="22"/>
    </location>
</feature>
<feature type="region of interest" description="Disordered" evidence="1">
    <location>
        <begin position="503"/>
        <end position="526"/>
    </location>
</feature>
<evidence type="ECO:0000313" key="5">
    <source>
        <dbReference type="Proteomes" id="UP000184543"/>
    </source>
</evidence>
<evidence type="ECO:0000313" key="4">
    <source>
        <dbReference type="EMBL" id="SHJ89064.1"/>
    </source>
</evidence>
<gene>
    <name evidence="4" type="ORF">SAMN04488513_11188</name>
</gene>